<dbReference type="Proteomes" id="UP000184188">
    <property type="component" value="Unassembled WGS sequence"/>
</dbReference>
<evidence type="ECO:0000313" key="5">
    <source>
        <dbReference type="Proteomes" id="UP000184188"/>
    </source>
</evidence>
<accession>A0A1L9SB97</accession>
<dbReference type="SUPFAM" id="SSF52499">
    <property type="entry name" value="Isochorismatase-like hydrolases"/>
    <property type="match status" value="1"/>
</dbReference>
<keyword evidence="5" id="KW-1185">Reference proteome</keyword>
<feature type="compositionally biased region" description="Low complexity" evidence="2">
    <location>
        <begin position="267"/>
        <end position="281"/>
    </location>
</feature>
<proteinExistence type="inferred from homology"/>
<dbReference type="InterPro" id="IPR036380">
    <property type="entry name" value="Isochorismatase-like_sf"/>
</dbReference>
<dbReference type="Gene3D" id="2.60.120.590">
    <property type="entry name" value="Alpha-ketoglutarate-dependent dioxygenase AlkB-like"/>
    <property type="match status" value="1"/>
</dbReference>
<gene>
    <name evidence="4" type="ORF">ASPZODRAFT_71981</name>
</gene>
<dbReference type="InterPro" id="IPR037151">
    <property type="entry name" value="AlkB-like_sf"/>
</dbReference>
<dbReference type="GO" id="GO:0051213">
    <property type="term" value="F:dioxygenase activity"/>
    <property type="evidence" value="ECO:0007669"/>
    <property type="project" value="InterPro"/>
</dbReference>
<feature type="domain" description="Fe2OG dioxygenase" evidence="3">
    <location>
        <begin position="475"/>
        <end position="590"/>
    </location>
</feature>
<dbReference type="GO" id="GO:0006307">
    <property type="term" value="P:DNA alkylation repair"/>
    <property type="evidence" value="ECO:0007669"/>
    <property type="project" value="InterPro"/>
</dbReference>
<dbReference type="InterPro" id="IPR036282">
    <property type="entry name" value="Glutathione-S-Trfase_C_sf"/>
</dbReference>
<dbReference type="OrthoDB" id="445341at2759"/>
<dbReference type="InterPro" id="IPR032854">
    <property type="entry name" value="ALKBH3"/>
</dbReference>
<feature type="compositionally biased region" description="Low complexity" evidence="2">
    <location>
        <begin position="344"/>
        <end position="357"/>
    </location>
</feature>
<dbReference type="CDD" id="cd00431">
    <property type="entry name" value="cysteine_hydrolases"/>
    <property type="match status" value="1"/>
</dbReference>
<feature type="compositionally biased region" description="Basic and acidic residues" evidence="2">
    <location>
        <begin position="358"/>
        <end position="394"/>
    </location>
</feature>
<comment type="similarity">
    <text evidence="1">Belongs to the isochorismatase family.</text>
</comment>
<evidence type="ECO:0000256" key="2">
    <source>
        <dbReference type="SAM" id="MobiDB-lite"/>
    </source>
</evidence>
<dbReference type="Pfam" id="PF13532">
    <property type="entry name" value="2OG-FeII_Oxy_2"/>
    <property type="match status" value="1"/>
</dbReference>
<feature type="compositionally biased region" description="Basic residues" evidence="2">
    <location>
        <begin position="255"/>
        <end position="264"/>
    </location>
</feature>
<dbReference type="PROSITE" id="PS51471">
    <property type="entry name" value="FE2OG_OXY"/>
    <property type="match status" value="1"/>
</dbReference>
<dbReference type="SUPFAM" id="SSF47616">
    <property type="entry name" value="GST C-terminal domain-like"/>
    <property type="match status" value="1"/>
</dbReference>
<organism evidence="4 5">
    <name type="scientific">Penicilliopsis zonata CBS 506.65</name>
    <dbReference type="NCBI Taxonomy" id="1073090"/>
    <lineage>
        <taxon>Eukaryota</taxon>
        <taxon>Fungi</taxon>
        <taxon>Dikarya</taxon>
        <taxon>Ascomycota</taxon>
        <taxon>Pezizomycotina</taxon>
        <taxon>Eurotiomycetes</taxon>
        <taxon>Eurotiomycetidae</taxon>
        <taxon>Eurotiales</taxon>
        <taxon>Aspergillaceae</taxon>
        <taxon>Penicilliopsis</taxon>
    </lineage>
</organism>
<reference evidence="5" key="1">
    <citation type="journal article" date="2017" name="Genome Biol.">
        <title>Comparative genomics reveals high biological diversity and specific adaptations in the industrially and medically important fungal genus Aspergillus.</title>
        <authorList>
            <person name="de Vries R.P."/>
            <person name="Riley R."/>
            <person name="Wiebenga A."/>
            <person name="Aguilar-Osorio G."/>
            <person name="Amillis S."/>
            <person name="Uchima C.A."/>
            <person name="Anderluh G."/>
            <person name="Asadollahi M."/>
            <person name="Askin M."/>
            <person name="Barry K."/>
            <person name="Battaglia E."/>
            <person name="Bayram O."/>
            <person name="Benocci T."/>
            <person name="Braus-Stromeyer S.A."/>
            <person name="Caldana C."/>
            <person name="Canovas D."/>
            <person name="Cerqueira G.C."/>
            <person name="Chen F."/>
            <person name="Chen W."/>
            <person name="Choi C."/>
            <person name="Clum A."/>
            <person name="Dos Santos R.A."/>
            <person name="Damasio A.R."/>
            <person name="Diallinas G."/>
            <person name="Emri T."/>
            <person name="Fekete E."/>
            <person name="Flipphi M."/>
            <person name="Freyberg S."/>
            <person name="Gallo A."/>
            <person name="Gournas C."/>
            <person name="Habgood R."/>
            <person name="Hainaut M."/>
            <person name="Harispe M.L."/>
            <person name="Henrissat B."/>
            <person name="Hilden K.S."/>
            <person name="Hope R."/>
            <person name="Hossain A."/>
            <person name="Karabika E."/>
            <person name="Karaffa L."/>
            <person name="Karanyi Z."/>
            <person name="Krasevec N."/>
            <person name="Kuo A."/>
            <person name="Kusch H."/>
            <person name="LaButti K."/>
            <person name="Lagendijk E.L."/>
            <person name="Lapidus A."/>
            <person name="Levasseur A."/>
            <person name="Lindquist E."/>
            <person name="Lipzen A."/>
            <person name="Logrieco A.F."/>
            <person name="MacCabe A."/>
            <person name="Maekelae M.R."/>
            <person name="Malavazi I."/>
            <person name="Melin P."/>
            <person name="Meyer V."/>
            <person name="Mielnichuk N."/>
            <person name="Miskei M."/>
            <person name="Molnar A.P."/>
            <person name="Mule G."/>
            <person name="Ngan C.Y."/>
            <person name="Orejas M."/>
            <person name="Orosz E."/>
            <person name="Ouedraogo J.P."/>
            <person name="Overkamp K.M."/>
            <person name="Park H.-S."/>
            <person name="Perrone G."/>
            <person name="Piumi F."/>
            <person name="Punt P.J."/>
            <person name="Ram A.F."/>
            <person name="Ramon A."/>
            <person name="Rauscher S."/>
            <person name="Record E."/>
            <person name="Riano-Pachon D.M."/>
            <person name="Robert V."/>
            <person name="Roehrig J."/>
            <person name="Ruller R."/>
            <person name="Salamov A."/>
            <person name="Salih N.S."/>
            <person name="Samson R.A."/>
            <person name="Sandor E."/>
            <person name="Sanguinetti M."/>
            <person name="Schuetze T."/>
            <person name="Sepcic K."/>
            <person name="Shelest E."/>
            <person name="Sherlock G."/>
            <person name="Sophianopoulou V."/>
            <person name="Squina F.M."/>
            <person name="Sun H."/>
            <person name="Susca A."/>
            <person name="Todd R.B."/>
            <person name="Tsang A."/>
            <person name="Unkles S.E."/>
            <person name="van de Wiele N."/>
            <person name="van Rossen-Uffink D."/>
            <person name="Oliveira J.V."/>
            <person name="Vesth T.C."/>
            <person name="Visser J."/>
            <person name="Yu J.-H."/>
            <person name="Zhou M."/>
            <person name="Andersen M.R."/>
            <person name="Archer D.B."/>
            <person name="Baker S.E."/>
            <person name="Benoit I."/>
            <person name="Brakhage A.A."/>
            <person name="Braus G.H."/>
            <person name="Fischer R."/>
            <person name="Frisvad J.C."/>
            <person name="Goldman G.H."/>
            <person name="Houbraken J."/>
            <person name="Oakley B."/>
            <person name="Pocsi I."/>
            <person name="Scazzocchio C."/>
            <person name="Seiboth B."/>
            <person name="vanKuyk P.A."/>
            <person name="Wortman J."/>
            <person name="Dyer P.S."/>
            <person name="Grigoriev I.V."/>
        </authorList>
    </citation>
    <scope>NUCLEOTIDE SEQUENCE [LARGE SCALE GENOMIC DNA]</scope>
    <source>
        <strain evidence="5">CBS 506.65</strain>
    </source>
</reference>
<dbReference type="Pfam" id="PF13410">
    <property type="entry name" value="GST_C_2"/>
    <property type="match status" value="1"/>
</dbReference>
<dbReference type="Gene3D" id="3.40.50.850">
    <property type="entry name" value="Isochorismatase-like"/>
    <property type="match status" value="1"/>
</dbReference>
<dbReference type="AlphaFoldDB" id="A0A1L9SB97"/>
<evidence type="ECO:0000259" key="3">
    <source>
        <dbReference type="PROSITE" id="PS51471"/>
    </source>
</evidence>
<dbReference type="Pfam" id="PF00857">
    <property type="entry name" value="Isochorismatase"/>
    <property type="match status" value="1"/>
</dbReference>
<dbReference type="VEuPathDB" id="FungiDB:ASPZODRAFT_71981"/>
<dbReference type="PANTHER" id="PTHR31212:SF5">
    <property type="entry name" value="ISOCHORISMATASE FAMILY PROTEIN FAMILY (AFU_ORTHOLOGUE AFUA_3G14500)"/>
    <property type="match status" value="1"/>
</dbReference>
<feature type="region of interest" description="Disordered" evidence="2">
    <location>
        <begin position="246"/>
        <end position="284"/>
    </location>
</feature>
<dbReference type="SUPFAM" id="SSF51197">
    <property type="entry name" value="Clavaminate synthase-like"/>
    <property type="match status" value="1"/>
</dbReference>
<dbReference type="Gene3D" id="1.20.1050.10">
    <property type="match status" value="1"/>
</dbReference>
<dbReference type="InterPro" id="IPR005123">
    <property type="entry name" value="Oxoglu/Fe-dep_dioxygenase_dom"/>
</dbReference>
<sequence>MNFFACVENLPAVQTRKALLLLDLQNDFIRPNGALHVSNTADFLDQLPTLTQAFRRVGDVFWVRSHYETRRRLVDPQTQDDRIILREAFLSVEPARCCLAGSAGFQFPAPILTAIDSERDTVLEKTDYSAFASEGLVQSFRSRFVTEVYLCGSLSNVSVYATALDAVRYGFAVTVVEDCLGFRKFPRHAEAMRRMADILGADGITTTELYDELDWQETDAIARKGISRRTNRSVIPAGIEGVMDELDVRTSPKTVHSRGKKKRADRGSSSSSLPASSAASDGSRRLRVAGALAEATGMESDLKASLRDLASLRSARRSQATASNAGDAQEKKRVTPRVRRRQEPSNSGPPSTTPSTPAERRPSTRPRPATDKRAATAPDRPLRPGDRIGEGDSRIIHDLDLPEDAFTQIRREVAWQHMYHLSGQVPRLVAVQGQALPEGAIPIYRHPADESPPLLPLSRMVNQVRIQVERIVGHPLNHVLIQLYRDGQDRISEHSDKTLDIVRGSSICNVSLGAQRVMVLRSKESAATTTGGRDTQRVPMPHESLFILGQKTNMKWLHGIRPDKRPEVSKTAEERAFGGERISLTFRQIGTFIDPAQDLIWGQGAVSKTREHAGRAIHGNPAETERLVRCFGQENRSLDLDWDALYGGGFDVVNFITAVTARLVLRGDAIADLRVQLCLTENGLRYTPVAVSPGKDLAGNALEDDVQRRPLYVNADGAAVAGDLAILTHFAHLAATQHESPARPGVEMLRGGDKLEKIERLLHIWRQYQATTTVASELEHTLSTWETALGNGHKYIDGGSFGIDDCALWPLLREMVQTDDSLLPATRYPQLHQYYLRVEKRGCVKALLDDGYGRT</sequence>
<dbReference type="InterPro" id="IPR027450">
    <property type="entry name" value="AlkB-like"/>
</dbReference>
<dbReference type="CDD" id="cd00299">
    <property type="entry name" value="GST_C_family"/>
    <property type="match status" value="1"/>
</dbReference>
<evidence type="ECO:0000313" key="4">
    <source>
        <dbReference type="EMBL" id="OJJ44431.1"/>
    </source>
</evidence>
<dbReference type="EMBL" id="KV878348">
    <property type="protein sequence ID" value="OJJ44431.1"/>
    <property type="molecule type" value="Genomic_DNA"/>
</dbReference>
<dbReference type="STRING" id="1073090.A0A1L9SB97"/>
<protein>
    <recommendedName>
        <fullName evidence="3">Fe2OG dioxygenase domain-containing protein</fullName>
    </recommendedName>
</protein>
<dbReference type="GeneID" id="34616262"/>
<name>A0A1L9SB97_9EURO</name>
<dbReference type="InterPro" id="IPR000868">
    <property type="entry name" value="Isochorismatase-like_dom"/>
</dbReference>
<dbReference type="PANTHER" id="PTHR31212">
    <property type="entry name" value="ALPHA-KETOGLUTARATE-DEPENDENT DIOXYGENASE ALKB HOMOLOG 3"/>
    <property type="match status" value="1"/>
</dbReference>
<feature type="region of interest" description="Disordered" evidence="2">
    <location>
        <begin position="315"/>
        <end position="394"/>
    </location>
</feature>
<dbReference type="RefSeq" id="XP_022578941.1">
    <property type="nucleotide sequence ID" value="XM_022729798.1"/>
</dbReference>
<evidence type="ECO:0000256" key="1">
    <source>
        <dbReference type="ARBA" id="ARBA00006336"/>
    </source>
</evidence>
<feature type="compositionally biased region" description="Low complexity" evidence="2">
    <location>
        <begin position="315"/>
        <end position="325"/>
    </location>
</feature>